<keyword evidence="11" id="KW-1185">Reference proteome</keyword>
<name>A0A1M5XS98_9VIBR</name>
<dbReference type="GO" id="GO:0022857">
    <property type="term" value="F:transmembrane transporter activity"/>
    <property type="evidence" value="ECO:0007669"/>
    <property type="project" value="TreeGrafter"/>
</dbReference>
<comment type="subcellular location">
    <subcellularLocation>
        <location evidence="1">Cell membrane</location>
        <topology evidence="1">Multi-pass membrane protein</topology>
    </subcellularLocation>
</comment>
<keyword evidence="10" id="KW-0378">Hydrolase</keyword>
<feature type="transmembrane region" description="Helical" evidence="7">
    <location>
        <begin position="345"/>
        <end position="369"/>
    </location>
</feature>
<dbReference type="STRING" id="1216006.VA7868_01282"/>
<protein>
    <submittedName>
        <fullName evidence="10">Macrolide export ATP-binding/permease protein MacB</fullName>
        <ecNumber evidence="10">3.6.3.-</ecNumber>
    </submittedName>
</protein>
<dbReference type="Pfam" id="PF02687">
    <property type="entry name" value="FtsX"/>
    <property type="match status" value="1"/>
</dbReference>
<evidence type="ECO:0000256" key="6">
    <source>
        <dbReference type="ARBA" id="ARBA00038076"/>
    </source>
</evidence>
<evidence type="ECO:0000313" key="11">
    <source>
        <dbReference type="Proteomes" id="UP000184608"/>
    </source>
</evidence>
<feature type="transmembrane region" description="Helical" evidence="7">
    <location>
        <begin position="20"/>
        <end position="39"/>
    </location>
</feature>
<dbReference type="PANTHER" id="PTHR30572:SF4">
    <property type="entry name" value="ABC TRANSPORTER PERMEASE YTRF"/>
    <property type="match status" value="1"/>
</dbReference>
<feature type="transmembrane region" description="Helical" evidence="7">
    <location>
        <begin position="292"/>
        <end position="316"/>
    </location>
</feature>
<dbReference type="InterPro" id="IPR050250">
    <property type="entry name" value="Macrolide_Exporter_MacB"/>
</dbReference>
<dbReference type="GO" id="GO:0005886">
    <property type="term" value="C:plasma membrane"/>
    <property type="evidence" value="ECO:0007669"/>
    <property type="project" value="UniProtKB-SubCell"/>
</dbReference>
<keyword evidence="10" id="KW-0547">Nucleotide-binding</keyword>
<keyword evidence="4 7" id="KW-1133">Transmembrane helix</keyword>
<keyword evidence="3 7" id="KW-0812">Transmembrane</keyword>
<proteinExistence type="inferred from homology"/>
<keyword evidence="5 7" id="KW-0472">Membrane</keyword>
<evidence type="ECO:0000256" key="2">
    <source>
        <dbReference type="ARBA" id="ARBA00022475"/>
    </source>
</evidence>
<dbReference type="PANTHER" id="PTHR30572">
    <property type="entry name" value="MEMBRANE COMPONENT OF TRANSPORTER-RELATED"/>
    <property type="match status" value="1"/>
</dbReference>
<feature type="transmembrane region" description="Helical" evidence="7">
    <location>
        <begin position="389"/>
        <end position="409"/>
    </location>
</feature>
<dbReference type="EMBL" id="FQXZ01000013">
    <property type="protein sequence ID" value="SHI02562.1"/>
    <property type="molecule type" value="Genomic_DNA"/>
</dbReference>
<evidence type="ECO:0000256" key="1">
    <source>
        <dbReference type="ARBA" id="ARBA00004651"/>
    </source>
</evidence>
<evidence type="ECO:0000256" key="4">
    <source>
        <dbReference type="ARBA" id="ARBA00022989"/>
    </source>
</evidence>
<evidence type="ECO:0000256" key="3">
    <source>
        <dbReference type="ARBA" id="ARBA00022692"/>
    </source>
</evidence>
<dbReference type="AlphaFoldDB" id="A0A1M5XS98"/>
<feature type="domain" description="ABC3 transporter permease C-terminal" evidence="8">
    <location>
        <begin position="295"/>
        <end position="419"/>
    </location>
</feature>
<sequence>MLLPIRQIFQEMAAEKLRLVLTIFAVAWATLCIAGMLAVGEGLRAGIIRVVQNGNGSLIHVTGGIASIDNGTFYQGKALTLKAEDAEILQTLPTVAQALPSASWQEELHYQDKYAWRQPTAVSAGYQHMNHLQVLPGGRWFNPMDALEMRKVIVLGYNAATDLFNEEQSGIFDTVDLQKNPVGRKVKVGDKEFTVIGVLKKNGGRIEGGRSINYASFVPFATWQSFHRNQSVTAINVLPKVGADRAALAGMLKQLLIRHHGASLKDQEVVQAQDIFLEQKSMQRFLIGLQSFLGIIGLITLMVAGVGIANVMYATVRRSTRDIGVRMAVGATPGSIRLHYLVQSLLTMALGGLSGLVMTYAVVSLIQMLPLSGNVVYEELGQPVPQLSWMIITIVISTLALIGIAAAWLPANKAAQITPLQALQSE</sequence>
<dbReference type="OrthoDB" id="9770036at2"/>
<dbReference type="RefSeq" id="WP_073603030.1">
    <property type="nucleotide sequence ID" value="NZ_FQXZ01000013.1"/>
</dbReference>
<comment type="similarity">
    <text evidence="6">Belongs to the ABC-4 integral membrane protein family.</text>
</comment>
<evidence type="ECO:0000256" key="5">
    <source>
        <dbReference type="ARBA" id="ARBA00023136"/>
    </source>
</evidence>
<keyword evidence="2" id="KW-1003">Cell membrane</keyword>
<evidence type="ECO:0000259" key="8">
    <source>
        <dbReference type="Pfam" id="PF02687"/>
    </source>
</evidence>
<reference evidence="10 11" key="1">
    <citation type="submission" date="2016-11" db="EMBL/GenBank/DDBJ databases">
        <authorList>
            <person name="Jaros S."/>
            <person name="Januszkiewicz K."/>
            <person name="Wedrychowicz H."/>
        </authorList>
    </citation>
    <scope>NUCLEOTIDE SEQUENCE [LARGE SCALE GENOMIC DNA]</scope>
    <source>
        <strain evidence="10 11">CECT 7868</strain>
    </source>
</reference>
<organism evidence="10 11">
    <name type="scientific">Vibrio aerogenes CECT 7868</name>
    <dbReference type="NCBI Taxonomy" id="1216006"/>
    <lineage>
        <taxon>Bacteria</taxon>
        <taxon>Pseudomonadati</taxon>
        <taxon>Pseudomonadota</taxon>
        <taxon>Gammaproteobacteria</taxon>
        <taxon>Vibrionales</taxon>
        <taxon>Vibrionaceae</taxon>
        <taxon>Vibrio</taxon>
    </lineage>
</organism>
<evidence type="ECO:0000259" key="9">
    <source>
        <dbReference type="Pfam" id="PF12704"/>
    </source>
</evidence>
<dbReference type="Pfam" id="PF12704">
    <property type="entry name" value="MacB_PCD"/>
    <property type="match status" value="1"/>
</dbReference>
<gene>
    <name evidence="10" type="primary">macB_3</name>
    <name evidence="10" type="ORF">VA7868_01282</name>
</gene>
<evidence type="ECO:0000313" key="10">
    <source>
        <dbReference type="EMBL" id="SHI02562.1"/>
    </source>
</evidence>
<accession>A0A1M5XS98</accession>
<dbReference type="EC" id="3.6.3.-" evidence="10"/>
<feature type="domain" description="MacB-like periplasmic core" evidence="9">
    <location>
        <begin position="20"/>
        <end position="254"/>
    </location>
</feature>
<dbReference type="InterPro" id="IPR003838">
    <property type="entry name" value="ABC3_permease_C"/>
</dbReference>
<evidence type="ECO:0000256" key="7">
    <source>
        <dbReference type="SAM" id="Phobius"/>
    </source>
</evidence>
<dbReference type="GO" id="GO:0016787">
    <property type="term" value="F:hydrolase activity"/>
    <property type="evidence" value="ECO:0007669"/>
    <property type="project" value="UniProtKB-KW"/>
</dbReference>
<dbReference type="GO" id="GO:0005524">
    <property type="term" value="F:ATP binding"/>
    <property type="evidence" value="ECO:0007669"/>
    <property type="project" value="UniProtKB-KW"/>
</dbReference>
<keyword evidence="10" id="KW-0067">ATP-binding</keyword>
<dbReference type="InterPro" id="IPR025857">
    <property type="entry name" value="MacB_PCD"/>
</dbReference>
<dbReference type="Proteomes" id="UP000184608">
    <property type="component" value="Unassembled WGS sequence"/>
</dbReference>